<dbReference type="AlphaFoldDB" id="A0A9W4T3B6"/>
<dbReference type="Proteomes" id="UP001153678">
    <property type="component" value="Unassembled WGS sequence"/>
</dbReference>
<comment type="caution">
    <text evidence="3">The sequence shown here is derived from an EMBL/GenBank/DDBJ whole genome shotgun (WGS) entry which is preliminary data.</text>
</comment>
<evidence type="ECO:0000256" key="1">
    <source>
        <dbReference type="SAM" id="MobiDB-lite"/>
    </source>
</evidence>
<keyword evidence="2" id="KW-0472">Membrane</keyword>
<proteinExistence type="predicted"/>
<protein>
    <submittedName>
        <fullName evidence="3">144_t:CDS:1</fullName>
    </submittedName>
</protein>
<keyword evidence="2" id="KW-0812">Transmembrane</keyword>
<dbReference type="GO" id="GO:0009141">
    <property type="term" value="P:nucleoside triphosphate metabolic process"/>
    <property type="evidence" value="ECO:0007669"/>
    <property type="project" value="TreeGrafter"/>
</dbReference>
<dbReference type="SUPFAM" id="SSF53649">
    <property type="entry name" value="Alkaline phosphatase-like"/>
    <property type="match status" value="1"/>
</dbReference>
<dbReference type="Gene3D" id="3.40.720.10">
    <property type="entry name" value="Alkaline Phosphatase, subunit A"/>
    <property type="match status" value="1"/>
</dbReference>
<feature type="region of interest" description="Disordered" evidence="1">
    <location>
        <begin position="1"/>
        <end position="63"/>
    </location>
</feature>
<accession>A0A9W4T3B6</accession>
<gene>
    <name evidence="3" type="ORF">FWILDA_LOCUS14507</name>
</gene>
<dbReference type="InterPro" id="IPR002591">
    <property type="entry name" value="Phosphodiest/P_Trfase"/>
</dbReference>
<dbReference type="Pfam" id="PF01663">
    <property type="entry name" value="Phosphodiest"/>
    <property type="match status" value="1"/>
</dbReference>
<dbReference type="Gene3D" id="3.30.1360.180">
    <property type="match status" value="1"/>
</dbReference>
<feature type="transmembrane region" description="Helical" evidence="2">
    <location>
        <begin position="79"/>
        <end position="102"/>
    </location>
</feature>
<evidence type="ECO:0000256" key="2">
    <source>
        <dbReference type="SAM" id="Phobius"/>
    </source>
</evidence>
<dbReference type="InterPro" id="IPR017850">
    <property type="entry name" value="Alkaline_phosphatase_core_sf"/>
</dbReference>
<dbReference type="PANTHER" id="PTHR10151:SF120">
    <property type="entry name" value="BIS(5'-ADENOSYL)-TRIPHOSPHATASE"/>
    <property type="match status" value="1"/>
</dbReference>
<dbReference type="OrthoDB" id="415411at2759"/>
<reference evidence="3" key="1">
    <citation type="submission" date="2022-08" db="EMBL/GenBank/DDBJ databases">
        <authorList>
            <person name="Kallberg Y."/>
            <person name="Tangrot J."/>
            <person name="Rosling A."/>
        </authorList>
    </citation>
    <scope>NUCLEOTIDE SEQUENCE</scope>
    <source>
        <strain evidence="3">Wild A</strain>
    </source>
</reference>
<name>A0A9W4T3B6_9GLOM</name>
<organism evidence="3 4">
    <name type="scientific">Funneliformis geosporum</name>
    <dbReference type="NCBI Taxonomy" id="1117311"/>
    <lineage>
        <taxon>Eukaryota</taxon>
        <taxon>Fungi</taxon>
        <taxon>Fungi incertae sedis</taxon>
        <taxon>Mucoromycota</taxon>
        <taxon>Glomeromycotina</taxon>
        <taxon>Glomeromycetes</taxon>
        <taxon>Glomerales</taxon>
        <taxon>Glomeraceae</taxon>
        <taxon>Funneliformis</taxon>
    </lineage>
</organism>
<evidence type="ECO:0000313" key="4">
    <source>
        <dbReference type="Proteomes" id="UP001153678"/>
    </source>
</evidence>
<dbReference type="CDD" id="cd16018">
    <property type="entry name" value="Enpp"/>
    <property type="match status" value="1"/>
</dbReference>
<keyword evidence="2" id="KW-1133">Transmembrane helix</keyword>
<sequence length="505" mass="57340">MTSSPPHLQIPVNDSSEIDSRRQSNSADRDEENSDRETSEEQEHALNVAEEGEERTGLLNGVLTDEEKGSTATEAYRILVLRILLIILLISMLVGTIMLTIFPPRTHDNKMESLYSNGTHEFHNTVIIVSFDGFRSDYLDRNITPTIQKFIQKGLRAEYLIPSFPSVTFPNHYSIVTGLYPESHGIVANEFYDPILKDDFLYVNPNKSFDSKWWKGEPIWVTTVKQNQKSGVSMWVGSSSVIDGHVPTYSHVYNGSIGMHERINHIINWLDMKLEDRPTFLAGYVSVIDSMGHRFGPDSQEVNKALEDVDNYVEMLLNKIEERNLTDIVNIIFVSDHGMAQTIPSNVIFLDNIFNISKVHPLEGFPLGGIRPYNDSDISEIFGLLQNASESQPWTCYLREKVPERFHYRHSVRISPIVCIPPVGWVLTNHRDFNLKLPKGAHGYDNQDPTMRGIFVANGPYFKDKKEGEEAKDFRPFINVEIYNILCKILGLKPAPNNGTVDAII</sequence>
<dbReference type="GO" id="GO:0017111">
    <property type="term" value="F:ribonucleoside triphosphate phosphatase activity"/>
    <property type="evidence" value="ECO:0007669"/>
    <property type="project" value="TreeGrafter"/>
</dbReference>
<keyword evidence="4" id="KW-1185">Reference proteome</keyword>
<dbReference type="EMBL" id="CAMKVN010006454">
    <property type="protein sequence ID" value="CAI2190300.1"/>
    <property type="molecule type" value="Genomic_DNA"/>
</dbReference>
<feature type="compositionally biased region" description="Basic and acidic residues" evidence="1">
    <location>
        <begin position="35"/>
        <end position="44"/>
    </location>
</feature>
<evidence type="ECO:0000313" key="3">
    <source>
        <dbReference type="EMBL" id="CAI2190300.1"/>
    </source>
</evidence>
<dbReference type="GO" id="GO:0047429">
    <property type="term" value="F:nucleoside triphosphate diphosphatase activity"/>
    <property type="evidence" value="ECO:0007669"/>
    <property type="project" value="TreeGrafter"/>
</dbReference>
<dbReference type="PANTHER" id="PTHR10151">
    <property type="entry name" value="ECTONUCLEOTIDE PYROPHOSPHATASE/PHOSPHODIESTERASE"/>
    <property type="match status" value="1"/>
</dbReference>